<dbReference type="AlphaFoldDB" id="A0A7V9Z190"/>
<keyword evidence="1" id="KW-0812">Transmembrane</keyword>
<proteinExistence type="predicted"/>
<keyword evidence="1" id="KW-1133">Transmembrane helix</keyword>
<comment type="caution">
    <text evidence="2">The sequence shown here is derived from an EMBL/GenBank/DDBJ whole genome shotgun (WGS) entry which is preliminary data.</text>
</comment>
<feature type="transmembrane region" description="Helical" evidence="1">
    <location>
        <begin position="6"/>
        <end position="27"/>
    </location>
</feature>
<dbReference type="EMBL" id="JACDUU010000006">
    <property type="protein sequence ID" value="MBA2872237.1"/>
    <property type="molecule type" value="Genomic_DNA"/>
</dbReference>
<organism evidence="2 3">
    <name type="scientific">[Anoxybacillus] calidus</name>
    <dbReference type="NCBI Taxonomy" id="575178"/>
    <lineage>
        <taxon>Bacteria</taxon>
        <taxon>Bacillati</taxon>
        <taxon>Bacillota</taxon>
        <taxon>Bacilli</taxon>
        <taxon>Bacillales</taxon>
        <taxon>Anoxybacillaceae</taxon>
        <taxon>Paranoxybacillus</taxon>
    </lineage>
</organism>
<sequence>MDWGSIIFQLLMFAFLIALASAVFFAVKSLVMRRSSESSAAQIEKKLDRIIELLEKQSKG</sequence>
<evidence type="ECO:0000313" key="2">
    <source>
        <dbReference type="EMBL" id="MBA2872237.1"/>
    </source>
</evidence>
<keyword evidence="3" id="KW-1185">Reference proteome</keyword>
<evidence type="ECO:0000313" key="3">
    <source>
        <dbReference type="Proteomes" id="UP000580891"/>
    </source>
</evidence>
<dbReference type="Pfam" id="PF13314">
    <property type="entry name" value="DUF4083"/>
    <property type="match status" value="1"/>
</dbReference>
<name>A0A7V9Z190_9BACL</name>
<reference evidence="2 3" key="1">
    <citation type="submission" date="2020-07" db="EMBL/GenBank/DDBJ databases">
        <title>Genomic Encyclopedia of Type Strains, Phase IV (KMG-IV): sequencing the most valuable type-strain genomes for metagenomic binning, comparative biology and taxonomic classification.</title>
        <authorList>
            <person name="Goeker M."/>
        </authorList>
    </citation>
    <scope>NUCLEOTIDE SEQUENCE [LARGE SCALE GENOMIC DNA]</scope>
    <source>
        <strain evidence="2 3">DSM 25220</strain>
    </source>
</reference>
<keyword evidence="1" id="KW-0472">Membrane</keyword>
<protein>
    <recommendedName>
        <fullName evidence="4">DUF4083 domain-containing protein</fullName>
    </recommendedName>
</protein>
<gene>
    <name evidence="2" type="ORF">HNQ85_002546</name>
</gene>
<accession>A0A7V9Z190</accession>
<dbReference type="InterPro" id="IPR025143">
    <property type="entry name" value="DUF4083"/>
</dbReference>
<evidence type="ECO:0000256" key="1">
    <source>
        <dbReference type="SAM" id="Phobius"/>
    </source>
</evidence>
<evidence type="ECO:0008006" key="4">
    <source>
        <dbReference type="Google" id="ProtNLM"/>
    </source>
</evidence>
<dbReference type="RefSeq" id="WP_181538028.1">
    <property type="nucleotide sequence ID" value="NZ_JACDUU010000006.1"/>
</dbReference>
<dbReference type="Proteomes" id="UP000580891">
    <property type="component" value="Unassembled WGS sequence"/>
</dbReference>